<proteinExistence type="predicted"/>
<dbReference type="InterPro" id="IPR032675">
    <property type="entry name" value="LRR_dom_sf"/>
</dbReference>
<dbReference type="SMART" id="SM00367">
    <property type="entry name" value="LRR_CC"/>
    <property type="match status" value="9"/>
</dbReference>
<dbReference type="Gene3D" id="3.80.10.10">
    <property type="entry name" value="Ribonuclease Inhibitor"/>
    <property type="match status" value="3"/>
</dbReference>
<sequence length="546" mass="62007">MELKRSKIMEEAEYSYLPDECWECVFEFLNHGGDDDDYDRNRNLKSIPAVCKQWFSITNRIRSSLTIYDPTAPFLSRLFRRFTNLTSLDLTHFHGDLDSLLLQISLFPLKLTSLNISDKPTIPANGLRAFSKNFTTLTSLICSHISSFSCTHLFLIAECFPLIEELDLHLIHPIAAETIRSFLDGFEALSSSLLKLRKLDLTGHFYMNDKSILQLFKNCKHLEEVSVLHCFKITRAGVVSALGEKPTKLRYLCLPVFLIPEVIDSLMNFKNLTYIDLSFSSVSISDEMLTSIAMEGLPLKTFMMAAGDGYSYAGIFSLLSKCQSIQHLVLHSISFLNDNHVMELSSHLVGLLSLRLSMCFMVTYSALFSLVMNCPSLSDINMEDIGGKSVMNYDSLMEFGVYPQLKSLYLRYNSWLSDESITMIVSHFPNLHLLDLKSCKNISQQEVDDATLYVISKNCPRLLQLLLNDCLGCTEKGVKYVLENCTQLREIDLENCLNVHINVAASVLFSSPSLRKITVPPHFRFSESERKLLLRRGCIVCPSFRL</sequence>
<reference evidence="2 3" key="1">
    <citation type="journal article" date="2022" name="Nat. Genet.">
        <title>Improved pea reference genome and pan-genome highlight genomic features and evolutionary characteristics.</title>
        <authorList>
            <person name="Yang T."/>
            <person name="Liu R."/>
            <person name="Luo Y."/>
            <person name="Hu S."/>
            <person name="Wang D."/>
            <person name="Wang C."/>
            <person name="Pandey M.K."/>
            <person name="Ge S."/>
            <person name="Xu Q."/>
            <person name="Li N."/>
            <person name="Li G."/>
            <person name="Huang Y."/>
            <person name="Saxena R.K."/>
            <person name="Ji Y."/>
            <person name="Li M."/>
            <person name="Yan X."/>
            <person name="He Y."/>
            <person name="Liu Y."/>
            <person name="Wang X."/>
            <person name="Xiang C."/>
            <person name="Varshney R.K."/>
            <person name="Ding H."/>
            <person name="Gao S."/>
            <person name="Zong X."/>
        </authorList>
    </citation>
    <scope>NUCLEOTIDE SEQUENCE [LARGE SCALE GENOMIC DNA]</scope>
    <source>
        <strain evidence="2 3">cv. Zhongwan 6</strain>
    </source>
</reference>
<dbReference type="Gramene" id="Psat03G0056700-T1">
    <property type="protein sequence ID" value="KAI5424423.1"/>
    <property type="gene ID" value="KIW84_030567"/>
</dbReference>
<feature type="domain" description="F-box/LRR-repeat protein 15-like leucin rich repeat" evidence="1">
    <location>
        <begin position="312"/>
        <end position="500"/>
    </location>
</feature>
<dbReference type="PANTHER" id="PTHR13318">
    <property type="entry name" value="PARTNER OF PAIRED, ISOFORM B-RELATED"/>
    <property type="match status" value="1"/>
</dbReference>
<dbReference type="AlphaFoldDB" id="A0A9D4XN82"/>
<dbReference type="EMBL" id="JAMSHJ010000003">
    <property type="protein sequence ID" value="KAI5424423.1"/>
    <property type="molecule type" value="Genomic_DNA"/>
</dbReference>
<protein>
    <recommendedName>
        <fullName evidence="1">F-box/LRR-repeat protein 15-like leucin rich repeat domain-containing protein</fullName>
    </recommendedName>
</protein>
<gene>
    <name evidence="2" type="ORF">KIW84_030567</name>
</gene>
<evidence type="ECO:0000313" key="2">
    <source>
        <dbReference type="EMBL" id="KAI5424423.1"/>
    </source>
</evidence>
<dbReference type="InterPro" id="IPR057207">
    <property type="entry name" value="FBXL15_LRR"/>
</dbReference>
<dbReference type="GO" id="GO:0019005">
    <property type="term" value="C:SCF ubiquitin ligase complex"/>
    <property type="evidence" value="ECO:0007669"/>
    <property type="project" value="TreeGrafter"/>
</dbReference>
<evidence type="ECO:0000259" key="1">
    <source>
        <dbReference type="Pfam" id="PF25372"/>
    </source>
</evidence>
<dbReference type="InterPro" id="IPR006553">
    <property type="entry name" value="Leu-rich_rpt_Cys-con_subtyp"/>
</dbReference>
<evidence type="ECO:0000313" key="3">
    <source>
        <dbReference type="Proteomes" id="UP001058974"/>
    </source>
</evidence>
<dbReference type="PANTHER" id="PTHR13318:SF106">
    <property type="entry name" value="F-BOX_LRR-REPEAT PROTEIN 2"/>
    <property type="match status" value="1"/>
</dbReference>
<dbReference type="SUPFAM" id="SSF52047">
    <property type="entry name" value="RNI-like"/>
    <property type="match status" value="2"/>
</dbReference>
<dbReference type="Proteomes" id="UP001058974">
    <property type="component" value="Chromosome 3"/>
</dbReference>
<keyword evidence="3" id="KW-1185">Reference proteome</keyword>
<name>A0A9D4XN82_PEA</name>
<dbReference type="GO" id="GO:0031146">
    <property type="term" value="P:SCF-dependent proteasomal ubiquitin-dependent protein catabolic process"/>
    <property type="evidence" value="ECO:0007669"/>
    <property type="project" value="TreeGrafter"/>
</dbReference>
<dbReference type="Pfam" id="PF25372">
    <property type="entry name" value="DUF7885"/>
    <property type="match status" value="1"/>
</dbReference>
<accession>A0A9D4XN82</accession>
<organism evidence="2 3">
    <name type="scientific">Pisum sativum</name>
    <name type="common">Garden pea</name>
    <name type="synonym">Lathyrus oleraceus</name>
    <dbReference type="NCBI Taxonomy" id="3888"/>
    <lineage>
        <taxon>Eukaryota</taxon>
        <taxon>Viridiplantae</taxon>
        <taxon>Streptophyta</taxon>
        <taxon>Embryophyta</taxon>
        <taxon>Tracheophyta</taxon>
        <taxon>Spermatophyta</taxon>
        <taxon>Magnoliopsida</taxon>
        <taxon>eudicotyledons</taxon>
        <taxon>Gunneridae</taxon>
        <taxon>Pentapetalae</taxon>
        <taxon>rosids</taxon>
        <taxon>fabids</taxon>
        <taxon>Fabales</taxon>
        <taxon>Fabaceae</taxon>
        <taxon>Papilionoideae</taxon>
        <taxon>50 kb inversion clade</taxon>
        <taxon>NPAAA clade</taxon>
        <taxon>Hologalegina</taxon>
        <taxon>IRL clade</taxon>
        <taxon>Fabeae</taxon>
        <taxon>Lathyrus</taxon>
    </lineage>
</organism>
<comment type="caution">
    <text evidence="2">The sequence shown here is derived from an EMBL/GenBank/DDBJ whole genome shotgun (WGS) entry which is preliminary data.</text>
</comment>